<keyword evidence="3" id="KW-1185">Reference proteome</keyword>
<feature type="compositionally biased region" description="Polar residues" evidence="1">
    <location>
        <begin position="30"/>
        <end position="40"/>
    </location>
</feature>
<evidence type="ECO:0000313" key="3">
    <source>
        <dbReference type="Proteomes" id="UP000024635"/>
    </source>
</evidence>
<dbReference type="OrthoDB" id="5852995at2759"/>
<name>A0A016WHR6_9BILA</name>
<feature type="region of interest" description="Disordered" evidence="1">
    <location>
        <begin position="30"/>
        <end position="50"/>
    </location>
</feature>
<comment type="caution">
    <text evidence="2">The sequence shown here is derived from an EMBL/GenBank/DDBJ whole genome shotgun (WGS) entry which is preliminary data.</text>
</comment>
<protein>
    <submittedName>
        <fullName evidence="2">Uncharacterized protein</fullName>
    </submittedName>
</protein>
<sequence>MRYQHSFTFPALNVLSFMNSYRRAAARTESFQNCPSSTSSRRPHASVPPAIRVNNGSVAAADRQQNSQISENDVGVDKLKAEVRKLRRLVRKKDLVIDMLVERIVKLRRLHRVSEDSPTSGDDRLNTILNDSSSTQNATTLGVVEDYDISPGRRSSISSLSSDICPNHSRVCTGRSISFTTVVPPQTEVMSHTVVLRKEAKGGNNENSKQALSEQTRQLALFNMDKGAFEASNETFVIPMLASQQNDENQEKTEVRHLVVARSLSDREHVFRDPRLRLNLPINRDTFVIEGLSTRSEDNHPDWKPPLPPSLCLRVNRPEVIRRIEGRQAAITAASALRHLIAEEKMVAARSVVQGKCSYQCVRNSLSMDPTQIKAFPLADMARLTKRRLRATNAYKAEVSEERNRMDIAASKIIAHSFSESTRLAALGGRSASRR</sequence>
<organism evidence="2 3">
    <name type="scientific">Ancylostoma ceylanicum</name>
    <dbReference type="NCBI Taxonomy" id="53326"/>
    <lineage>
        <taxon>Eukaryota</taxon>
        <taxon>Metazoa</taxon>
        <taxon>Ecdysozoa</taxon>
        <taxon>Nematoda</taxon>
        <taxon>Chromadorea</taxon>
        <taxon>Rhabditida</taxon>
        <taxon>Rhabditina</taxon>
        <taxon>Rhabditomorpha</taxon>
        <taxon>Strongyloidea</taxon>
        <taxon>Ancylostomatidae</taxon>
        <taxon>Ancylostomatinae</taxon>
        <taxon>Ancylostoma</taxon>
    </lineage>
</organism>
<gene>
    <name evidence="2" type="primary">Acey_s0692.g1583</name>
    <name evidence="2" type="synonym">Acey-C04A11.2</name>
    <name evidence="2" type="ORF">Y032_0692g1583</name>
</gene>
<reference evidence="3" key="1">
    <citation type="journal article" date="2015" name="Nat. Genet.">
        <title>The genome and transcriptome of the zoonotic hookworm Ancylostoma ceylanicum identify infection-specific gene families.</title>
        <authorList>
            <person name="Schwarz E.M."/>
            <person name="Hu Y."/>
            <person name="Antoshechkin I."/>
            <person name="Miller M.M."/>
            <person name="Sternberg P.W."/>
            <person name="Aroian R.V."/>
        </authorList>
    </citation>
    <scope>NUCLEOTIDE SEQUENCE</scope>
    <source>
        <strain evidence="3">HY135</strain>
    </source>
</reference>
<evidence type="ECO:0000313" key="2">
    <source>
        <dbReference type="EMBL" id="EYC38837.1"/>
    </source>
</evidence>
<proteinExistence type="predicted"/>
<dbReference type="Proteomes" id="UP000024635">
    <property type="component" value="Unassembled WGS sequence"/>
</dbReference>
<dbReference type="AlphaFoldDB" id="A0A016WHR6"/>
<accession>A0A016WHR6</accession>
<dbReference type="EMBL" id="JARK01000292">
    <property type="protein sequence ID" value="EYC38837.1"/>
    <property type="molecule type" value="Genomic_DNA"/>
</dbReference>
<evidence type="ECO:0000256" key="1">
    <source>
        <dbReference type="SAM" id="MobiDB-lite"/>
    </source>
</evidence>